<proteinExistence type="predicted"/>
<evidence type="ECO:0000313" key="2">
    <source>
        <dbReference type="EMBL" id="MBC8562330.1"/>
    </source>
</evidence>
<accession>A0ABR7N146</accession>
<keyword evidence="1" id="KW-1133">Transmembrane helix</keyword>
<evidence type="ECO:0000256" key="1">
    <source>
        <dbReference type="SAM" id="Phobius"/>
    </source>
</evidence>
<name>A0ABR7N146_9FIRM</name>
<gene>
    <name evidence="2" type="ORF">H8704_06755</name>
</gene>
<sequence>MHILGMILLGIGGAFGIALVGGTVVGMIGVIIYKIYRSLRYHISLYD</sequence>
<comment type="caution">
    <text evidence="2">The sequence shown here is derived from an EMBL/GenBank/DDBJ whole genome shotgun (WGS) entry which is preliminary data.</text>
</comment>
<dbReference type="Proteomes" id="UP000606193">
    <property type="component" value="Unassembled WGS sequence"/>
</dbReference>
<keyword evidence="3" id="KW-1185">Reference proteome</keyword>
<evidence type="ECO:0000313" key="3">
    <source>
        <dbReference type="Proteomes" id="UP000606193"/>
    </source>
</evidence>
<keyword evidence="1" id="KW-0472">Membrane</keyword>
<organism evidence="2 3">
    <name type="scientific">Jutongia huaianensis</name>
    <dbReference type="NCBI Taxonomy" id="2763668"/>
    <lineage>
        <taxon>Bacteria</taxon>
        <taxon>Bacillati</taxon>
        <taxon>Bacillota</taxon>
        <taxon>Clostridia</taxon>
        <taxon>Lachnospirales</taxon>
        <taxon>Lachnospiraceae</taxon>
        <taxon>Jutongia</taxon>
    </lineage>
</organism>
<protein>
    <submittedName>
        <fullName evidence="2">Uncharacterized protein</fullName>
    </submittedName>
</protein>
<dbReference type="EMBL" id="JACRSX010000006">
    <property type="protein sequence ID" value="MBC8562330.1"/>
    <property type="molecule type" value="Genomic_DNA"/>
</dbReference>
<dbReference type="RefSeq" id="WP_182439518.1">
    <property type="nucleotide sequence ID" value="NZ_JACRSX010000006.1"/>
</dbReference>
<keyword evidence="1" id="KW-0812">Transmembrane</keyword>
<reference evidence="2 3" key="1">
    <citation type="submission" date="2020-08" db="EMBL/GenBank/DDBJ databases">
        <title>Genome public.</title>
        <authorList>
            <person name="Liu C."/>
            <person name="Sun Q."/>
        </authorList>
    </citation>
    <scope>NUCLEOTIDE SEQUENCE [LARGE SCALE GENOMIC DNA]</scope>
    <source>
        <strain evidence="2 3">NSJ-37</strain>
    </source>
</reference>
<feature type="transmembrane region" description="Helical" evidence="1">
    <location>
        <begin position="6"/>
        <end position="33"/>
    </location>
</feature>